<dbReference type="SUPFAM" id="SSF53067">
    <property type="entry name" value="Actin-like ATPase domain"/>
    <property type="match status" value="1"/>
</dbReference>
<dbReference type="Pfam" id="PF00480">
    <property type="entry name" value="ROK"/>
    <property type="match status" value="1"/>
</dbReference>
<evidence type="ECO:0000313" key="3">
    <source>
        <dbReference type="Proteomes" id="UP000095544"/>
    </source>
</evidence>
<comment type="similarity">
    <text evidence="1">Belongs to the ROK (NagC/XylR) family.</text>
</comment>
<dbReference type="EMBL" id="CYZU01000011">
    <property type="protein sequence ID" value="CUO20367.1"/>
    <property type="molecule type" value="Genomic_DNA"/>
</dbReference>
<keyword evidence="2" id="KW-0418">Kinase</keyword>
<sequence>MGKSIIGIDLGGTNLRIGAVEENNEVVSFCKIKSDRIARSADPMKELTAIIKEYIEENHITEVQAVSIGVPSSVANDKKTVICTTNIQNTKGEPVFINRNMAEEIESFLHVPVYVNNDTNNILLYDVMTNRLNQDSVIIGIYIGTGVGAAVLMNGQMLDGKDGAALDLGHIPFYNGDIPCSCGKRGCCECYASGWRLQEIRREYFPDTKIKELFLKHGEEKPLREFIRSCAHVFAVMATIFNPEVMVGGGGVMEMPGFPRAEFEREVNEATGKDVMQYGFRYVYSEDVESKGVVGAALFARRKMKITIPGAVHHAAGHPRQ</sequence>
<dbReference type="CDD" id="cd24070">
    <property type="entry name" value="ASKHA_NBD_ROK_AlsK"/>
    <property type="match status" value="1"/>
</dbReference>
<keyword evidence="2" id="KW-0808">Transferase</keyword>
<dbReference type="InterPro" id="IPR000600">
    <property type="entry name" value="ROK"/>
</dbReference>
<dbReference type="Proteomes" id="UP000095544">
    <property type="component" value="Unassembled WGS sequence"/>
</dbReference>
<accession>A0A174D550</accession>
<protein>
    <submittedName>
        <fullName evidence="2">D-allose kinase</fullName>
        <ecNumber evidence="2">2.7.1.55</ecNumber>
    </submittedName>
</protein>
<dbReference type="OrthoDB" id="9796533at2"/>
<dbReference type="AlphaFoldDB" id="A0A174D550"/>
<evidence type="ECO:0000313" key="2">
    <source>
        <dbReference type="EMBL" id="CUO20367.1"/>
    </source>
</evidence>
<dbReference type="GO" id="GO:0008787">
    <property type="term" value="F:D-allose kinase activity"/>
    <property type="evidence" value="ECO:0007669"/>
    <property type="project" value="UniProtKB-EC"/>
</dbReference>
<dbReference type="STRING" id="39482.ERS852491_01553"/>
<name>A0A174D550_9FIRM</name>
<dbReference type="RefSeq" id="WP_055152429.1">
    <property type="nucleotide sequence ID" value="NZ_CYZU01000011.1"/>
</dbReference>
<dbReference type="NCBIfam" id="NF007251">
    <property type="entry name" value="PRK09698.1"/>
    <property type="match status" value="1"/>
</dbReference>
<dbReference type="PRINTS" id="PR00475">
    <property type="entry name" value="HEXOKINASE"/>
</dbReference>
<evidence type="ECO:0000256" key="1">
    <source>
        <dbReference type="ARBA" id="ARBA00006479"/>
    </source>
</evidence>
<organism evidence="2 3">
    <name type="scientific">Faecalicatena contorta</name>
    <dbReference type="NCBI Taxonomy" id="39482"/>
    <lineage>
        <taxon>Bacteria</taxon>
        <taxon>Bacillati</taxon>
        <taxon>Bacillota</taxon>
        <taxon>Clostridia</taxon>
        <taxon>Lachnospirales</taxon>
        <taxon>Lachnospiraceae</taxon>
        <taxon>Faecalicatena</taxon>
    </lineage>
</organism>
<gene>
    <name evidence="2" type="primary">alsK</name>
    <name evidence="2" type="ORF">ERS852491_01553</name>
</gene>
<reference evidence="2 3" key="1">
    <citation type="submission" date="2015-09" db="EMBL/GenBank/DDBJ databases">
        <authorList>
            <consortium name="Pathogen Informatics"/>
        </authorList>
    </citation>
    <scope>NUCLEOTIDE SEQUENCE [LARGE SCALE GENOMIC DNA]</scope>
    <source>
        <strain evidence="2 3">2789STDY5834876</strain>
    </source>
</reference>
<dbReference type="Gene3D" id="3.30.420.40">
    <property type="match status" value="2"/>
</dbReference>
<dbReference type="PANTHER" id="PTHR18964">
    <property type="entry name" value="ROK (REPRESSOR, ORF, KINASE) FAMILY"/>
    <property type="match status" value="1"/>
</dbReference>
<proteinExistence type="inferred from homology"/>
<dbReference type="EC" id="2.7.1.55" evidence="2"/>
<dbReference type="InterPro" id="IPR043129">
    <property type="entry name" value="ATPase_NBD"/>
</dbReference>
<dbReference type="PANTHER" id="PTHR18964:SF149">
    <property type="entry name" value="BIFUNCTIONAL UDP-N-ACETYLGLUCOSAMINE 2-EPIMERASE_N-ACETYLMANNOSAMINE KINASE"/>
    <property type="match status" value="1"/>
</dbReference>